<dbReference type="WBParaSite" id="GPUH_0001959201-mRNA-1">
    <property type="protein sequence ID" value="GPUH_0001959201-mRNA-1"/>
    <property type="gene ID" value="GPUH_0001959201"/>
</dbReference>
<reference evidence="8" key="1">
    <citation type="submission" date="2016-06" db="UniProtKB">
        <authorList>
            <consortium name="WormBaseParasite"/>
        </authorList>
    </citation>
    <scope>IDENTIFICATION</scope>
</reference>
<evidence type="ECO:0000256" key="3">
    <source>
        <dbReference type="ARBA" id="ARBA00022806"/>
    </source>
</evidence>
<dbReference type="PANTHER" id="PTHR47959">
    <property type="entry name" value="ATP-DEPENDENT RNA HELICASE RHLE-RELATED"/>
    <property type="match status" value="1"/>
</dbReference>
<feature type="domain" description="Helicase C-terminal" evidence="5">
    <location>
        <begin position="1"/>
        <end position="82"/>
    </location>
</feature>
<dbReference type="EMBL" id="UYRT01088748">
    <property type="protein sequence ID" value="VDN34095.1"/>
    <property type="molecule type" value="Genomic_DNA"/>
</dbReference>
<sequence length="104" mass="11885">MSRGIDVEDIDTVINYDKPQNERLFVHRVGRTARCGKKGTAVSLVTSREQRELQSILQKVTVATKVKEKSFEGVKDAETEERYRQALNTLKETVQTFQKESAKL</sequence>
<keyword evidence="7" id="KW-1185">Reference proteome</keyword>
<dbReference type="PANTHER" id="PTHR47959:SF1">
    <property type="entry name" value="ATP-DEPENDENT RNA HELICASE DBPA"/>
    <property type="match status" value="1"/>
</dbReference>
<name>A0A183EF26_9BILA</name>
<dbReference type="Gene3D" id="3.40.50.300">
    <property type="entry name" value="P-loop containing nucleotide triphosphate hydrolases"/>
    <property type="match status" value="1"/>
</dbReference>
<evidence type="ECO:0000313" key="7">
    <source>
        <dbReference type="Proteomes" id="UP000271098"/>
    </source>
</evidence>
<dbReference type="Proteomes" id="UP000271098">
    <property type="component" value="Unassembled WGS sequence"/>
</dbReference>
<reference evidence="6 7" key="2">
    <citation type="submission" date="2018-11" db="EMBL/GenBank/DDBJ databases">
        <authorList>
            <consortium name="Pathogen Informatics"/>
        </authorList>
    </citation>
    <scope>NUCLEOTIDE SEQUENCE [LARGE SCALE GENOMIC DNA]</scope>
</reference>
<organism evidence="8">
    <name type="scientific">Gongylonema pulchrum</name>
    <dbReference type="NCBI Taxonomy" id="637853"/>
    <lineage>
        <taxon>Eukaryota</taxon>
        <taxon>Metazoa</taxon>
        <taxon>Ecdysozoa</taxon>
        <taxon>Nematoda</taxon>
        <taxon>Chromadorea</taxon>
        <taxon>Rhabditida</taxon>
        <taxon>Spirurina</taxon>
        <taxon>Spiruromorpha</taxon>
        <taxon>Spiruroidea</taxon>
        <taxon>Gongylonematidae</taxon>
        <taxon>Gongylonema</taxon>
    </lineage>
</organism>
<evidence type="ECO:0000256" key="1">
    <source>
        <dbReference type="ARBA" id="ARBA00022741"/>
    </source>
</evidence>
<evidence type="ECO:0000259" key="5">
    <source>
        <dbReference type="PROSITE" id="PS51194"/>
    </source>
</evidence>
<dbReference type="GO" id="GO:0005829">
    <property type="term" value="C:cytosol"/>
    <property type="evidence" value="ECO:0007669"/>
    <property type="project" value="TreeGrafter"/>
</dbReference>
<dbReference type="AlphaFoldDB" id="A0A183EF26"/>
<keyword evidence="4" id="KW-0067">ATP-binding</keyword>
<proteinExistence type="predicted"/>
<dbReference type="InterPro" id="IPR027417">
    <property type="entry name" value="P-loop_NTPase"/>
</dbReference>
<dbReference type="GO" id="GO:0016787">
    <property type="term" value="F:hydrolase activity"/>
    <property type="evidence" value="ECO:0007669"/>
    <property type="project" value="UniProtKB-KW"/>
</dbReference>
<dbReference type="GO" id="GO:0005524">
    <property type="term" value="F:ATP binding"/>
    <property type="evidence" value="ECO:0007669"/>
    <property type="project" value="UniProtKB-KW"/>
</dbReference>
<keyword evidence="3" id="KW-0347">Helicase</keyword>
<evidence type="ECO:0000256" key="2">
    <source>
        <dbReference type="ARBA" id="ARBA00022801"/>
    </source>
</evidence>
<dbReference type="InterPro" id="IPR050079">
    <property type="entry name" value="DEAD_box_RNA_helicase"/>
</dbReference>
<keyword evidence="2" id="KW-0378">Hydrolase</keyword>
<gene>
    <name evidence="6" type="ORF">GPUH_LOCUS19566</name>
</gene>
<evidence type="ECO:0000256" key="4">
    <source>
        <dbReference type="ARBA" id="ARBA00022840"/>
    </source>
</evidence>
<dbReference type="OrthoDB" id="198787at2759"/>
<keyword evidence="1" id="KW-0547">Nucleotide-binding</keyword>
<evidence type="ECO:0000313" key="8">
    <source>
        <dbReference type="WBParaSite" id="GPUH_0001959201-mRNA-1"/>
    </source>
</evidence>
<dbReference type="InterPro" id="IPR001650">
    <property type="entry name" value="Helicase_C-like"/>
</dbReference>
<dbReference type="PROSITE" id="PS51194">
    <property type="entry name" value="HELICASE_CTER"/>
    <property type="match status" value="1"/>
</dbReference>
<evidence type="ECO:0000313" key="6">
    <source>
        <dbReference type="EMBL" id="VDN34095.1"/>
    </source>
</evidence>
<protein>
    <submittedName>
        <fullName evidence="8">Helicase C-terminal domain-containing protein</fullName>
    </submittedName>
</protein>
<dbReference type="SUPFAM" id="SSF52540">
    <property type="entry name" value="P-loop containing nucleoside triphosphate hydrolases"/>
    <property type="match status" value="1"/>
</dbReference>
<dbReference type="Pfam" id="PF00271">
    <property type="entry name" value="Helicase_C"/>
    <property type="match status" value="1"/>
</dbReference>
<accession>A0A183EF26</accession>
<dbReference type="GO" id="GO:0003724">
    <property type="term" value="F:RNA helicase activity"/>
    <property type="evidence" value="ECO:0007669"/>
    <property type="project" value="TreeGrafter"/>
</dbReference>